<dbReference type="PANTHER" id="PTHR43585">
    <property type="entry name" value="FUMIPYRROLE BIOSYNTHESIS PROTEIN C"/>
    <property type="match status" value="1"/>
</dbReference>
<accession>A0ABT9WNZ7</accession>
<evidence type="ECO:0000313" key="7">
    <source>
        <dbReference type="Proteomes" id="UP001223586"/>
    </source>
</evidence>
<dbReference type="EMBL" id="JAUSTT010000003">
    <property type="protein sequence ID" value="MDQ0174935.1"/>
    <property type="molecule type" value="Genomic_DNA"/>
</dbReference>
<dbReference type="InterPro" id="IPR040570">
    <property type="entry name" value="LAL_C2"/>
</dbReference>
<name>A0ABT9WNZ7_9BACI</name>
<organism evidence="6 7">
    <name type="scientific">Bacillus chungangensis</name>
    <dbReference type="NCBI Taxonomy" id="587633"/>
    <lineage>
        <taxon>Bacteria</taxon>
        <taxon>Bacillati</taxon>
        <taxon>Bacillota</taxon>
        <taxon>Bacilli</taxon>
        <taxon>Bacillales</taxon>
        <taxon>Bacillaceae</taxon>
        <taxon>Bacillus</taxon>
    </lineage>
</organism>
<gene>
    <name evidence="6" type="ORF">J2S08_000769</name>
</gene>
<keyword evidence="2 4" id="KW-0547">Nucleotide-binding</keyword>
<keyword evidence="1" id="KW-0436">Ligase</keyword>
<dbReference type="SMART" id="SM01209">
    <property type="entry name" value="GARS_A"/>
    <property type="match status" value="1"/>
</dbReference>
<evidence type="ECO:0000256" key="3">
    <source>
        <dbReference type="ARBA" id="ARBA00022840"/>
    </source>
</evidence>
<dbReference type="PROSITE" id="PS50975">
    <property type="entry name" value="ATP_GRASP"/>
    <property type="match status" value="1"/>
</dbReference>
<dbReference type="RefSeq" id="WP_307226820.1">
    <property type="nucleotide sequence ID" value="NZ_JAUSTT010000003.1"/>
</dbReference>
<dbReference type="Pfam" id="PF18603">
    <property type="entry name" value="LAL_C2"/>
    <property type="match status" value="1"/>
</dbReference>
<keyword evidence="3 4" id="KW-0067">ATP-binding</keyword>
<protein>
    <submittedName>
        <fullName evidence="6">Biotin carboxylase</fullName>
    </submittedName>
</protein>
<evidence type="ECO:0000256" key="1">
    <source>
        <dbReference type="ARBA" id="ARBA00022598"/>
    </source>
</evidence>
<dbReference type="Gene3D" id="3.40.50.20">
    <property type="match status" value="1"/>
</dbReference>
<dbReference type="Pfam" id="PF13535">
    <property type="entry name" value="ATP-grasp_4"/>
    <property type="match status" value="1"/>
</dbReference>
<dbReference type="Gene3D" id="3.30.470.20">
    <property type="entry name" value="ATP-grasp fold, B domain"/>
    <property type="match status" value="1"/>
</dbReference>
<comment type="caution">
    <text evidence="6">The sequence shown here is derived from an EMBL/GenBank/DDBJ whole genome shotgun (WGS) entry which is preliminary data.</text>
</comment>
<dbReference type="PANTHER" id="PTHR43585:SF2">
    <property type="entry name" value="ATP-GRASP ENZYME FSQD"/>
    <property type="match status" value="1"/>
</dbReference>
<sequence>MKNHFIFVESNTTGTGMLALKKAQALGYRPIFFTNKPERYIGLEETGTEVVLADTNSIDLLKQTIEKTIDMKKVAGILTTSDFYLETAAHLAAEYGLPGNTPNAIRTCRDKVATRLHLAEAGIGQPKFMIVRSIADADNVAEKVGLPCIVKPADDSGSNLVRLCYTLDEIYEMINEILSVEKNVRGQDTAQTVLIEEYVEGPEVSVEMLGCQGEMSCIGITQKSLTGIPYFVEYRHLFPAPLPLDTSKEIMMTVEKALKYVGMTNGATHTEVKLTAQGSKIVEINPRLAGGMIPELIRHSTGIDMVEKQILSALGKLKLPKFNYQYSTGIQFLVSEKEGVLADIKGREEIQNLPGIEAIKINAKIGDHVYLPRNAYHRLGYIMAKGDAYEQTQSRLDHALDKLSFVVHSDQYTSSHL</sequence>
<feature type="domain" description="ATP-grasp" evidence="5">
    <location>
        <begin position="115"/>
        <end position="314"/>
    </location>
</feature>
<evidence type="ECO:0000259" key="5">
    <source>
        <dbReference type="PROSITE" id="PS50975"/>
    </source>
</evidence>
<dbReference type="Proteomes" id="UP001223586">
    <property type="component" value="Unassembled WGS sequence"/>
</dbReference>
<dbReference type="Pfam" id="PF18130">
    <property type="entry name" value="ATPgrasp_N"/>
    <property type="match status" value="1"/>
</dbReference>
<evidence type="ECO:0000256" key="2">
    <source>
        <dbReference type="ARBA" id="ARBA00022741"/>
    </source>
</evidence>
<dbReference type="InterPro" id="IPR011761">
    <property type="entry name" value="ATP-grasp"/>
</dbReference>
<evidence type="ECO:0000256" key="4">
    <source>
        <dbReference type="PROSITE-ProRule" id="PRU00409"/>
    </source>
</evidence>
<proteinExistence type="predicted"/>
<dbReference type="SUPFAM" id="SSF56059">
    <property type="entry name" value="Glutathione synthetase ATP-binding domain-like"/>
    <property type="match status" value="1"/>
</dbReference>
<evidence type="ECO:0000313" key="6">
    <source>
        <dbReference type="EMBL" id="MDQ0174935.1"/>
    </source>
</evidence>
<keyword evidence="7" id="KW-1185">Reference proteome</keyword>
<dbReference type="InterPro" id="IPR052032">
    <property type="entry name" value="ATP-dep_AA_Ligase"/>
</dbReference>
<reference evidence="6 7" key="1">
    <citation type="submission" date="2023-07" db="EMBL/GenBank/DDBJ databases">
        <title>Genomic Encyclopedia of Type Strains, Phase IV (KMG-IV): sequencing the most valuable type-strain genomes for metagenomic binning, comparative biology and taxonomic classification.</title>
        <authorList>
            <person name="Goeker M."/>
        </authorList>
    </citation>
    <scope>NUCLEOTIDE SEQUENCE [LARGE SCALE GENOMIC DNA]</scope>
    <source>
        <strain evidence="6 7">DSM 23837</strain>
    </source>
</reference>
<dbReference type="InterPro" id="IPR041472">
    <property type="entry name" value="BL00235/CARNS1_N"/>
</dbReference>